<accession>A0A2W4IV05</accession>
<dbReference type="Gene3D" id="2.70.70.10">
    <property type="entry name" value="Glucose Permease (Domain IIA)"/>
    <property type="match status" value="1"/>
</dbReference>
<dbReference type="InterPro" id="IPR011055">
    <property type="entry name" value="Dup_hybrid_motif"/>
</dbReference>
<comment type="caution">
    <text evidence="3">The sequence shown here is derived from an EMBL/GenBank/DDBJ whole genome shotgun (WGS) entry which is preliminary data.</text>
</comment>
<sequence>MNVTIGVGQTQIVQALDGFKRDLVGPVPDSATVTVEFAQNVAPLTTKLTLAAHKNPAPNGAYFFPAKAGDLGKGQYWSWRTRHMGAAPGVTWTDRNRFAYDMGVSRWDKKAKEWTGLREGADPGNPKNADYLVWDKPVYAMADGKVMYCREDVVDHEGSGGGPANSVWIDHGGEFAGYVHLKLNSIPSSVCPQGSEKKWGMNGKTVTVKAGQLIGRVGNTGNSSAPHLHLEVLDGVPPGNPGASPRPNGLPVLFQNALVRGDRADVDPDAGPIDWTTARGQAIGWNALVLPNRCGFDVIPSGLSEWARHGITAACFQDVVNRATAAGYEPAVVDGYTVGGNTYFNAVFQPKDQLPSATRHGLTAAQLDKLVDEWGELGYRIRHLDGYQYNGMPRYVAIFVKDGGPRQFVTHSLSSYAHQAVYNLLTGAGWRPVINSGVSDHYLVRYFAVYEQRSLGSYRAEWAIPEANYQEFAETQLALGRRPLYLNAYNHGGKAYLSAIYTSTVPGPFEARHGLTAAQYQAEYDTWVGKKYRTRQVTGYASGTGHRFAAVWRP</sequence>
<keyword evidence="1" id="KW-0732">Signal</keyword>
<organism evidence="3">
    <name type="scientific">Thermocrispum agreste</name>
    <dbReference type="NCBI Taxonomy" id="37925"/>
    <lineage>
        <taxon>Bacteria</taxon>
        <taxon>Bacillati</taxon>
        <taxon>Actinomycetota</taxon>
        <taxon>Actinomycetes</taxon>
        <taxon>Pseudonocardiales</taxon>
        <taxon>Pseudonocardiaceae</taxon>
        <taxon>Thermocrispum</taxon>
    </lineage>
</organism>
<dbReference type="Pfam" id="PF01551">
    <property type="entry name" value="Peptidase_M23"/>
    <property type="match status" value="1"/>
</dbReference>
<evidence type="ECO:0000259" key="2">
    <source>
        <dbReference type="Pfam" id="PF01551"/>
    </source>
</evidence>
<proteinExistence type="predicted"/>
<dbReference type="Pfam" id="PF17660">
    <property type="entry name" value="BTRD1"/>
    <property type="match status" value="5"/>
</dbReference>
<dbReference type="InterPro" id="IPR049511">
    <property type="entry name" value="PGH-like_rpt"/>
</dbReference>
<dbReference type="CDD" id="cd12797">
    <property type="entry name" value="M23_peptidase"/>
    <property type="match status" value="1"/>
</dbReference>
<evidence type="ECO:0000313" key="3">
    <source>
        <dbReference type="EMBL" id="PZM90431.1"/>
    </source>
</evidence>
<feature type="domain" description="M23ase beta-sheet core" evidence="2">
    <location>
        <begin position="136"/>
        <end position="234"/>
    </location>
</feature>
<dbReference type="InterPro" id="IPR050570">
    <property type="entry name" value="Cell_wall_metabolism_enzyme"/>
</dbReference>
<dbReference type="SUPFAM" id="SSF51261">
    <property type="entry name" value="Duplicated hybrid motif"/>
    <property type="match status" value="1"/>
</dbReference>
<protein>
    <recommendedName>
        <fullName evidence="2">M23ase beta-sheet core domain-containing protein</fullName>
    </recommendedName>
</protein>
<dbReference type="EMBL" id="QGUI01000869">
    <property type="protein sequence ID" value="PZM90431.1"/>
    <property type="molecule type" value="Genomic_DNA"/>
</dbReference>
<dbReference type="PANTHER" id="PTHR21666">
    <property type="entry name" value="PEPTIDASE-RELATED"/>
    <property type="match status" value="1"/>
</dbReference>
<dbReference type="AlphaFoldDB" id="A0A2W4IV05"/>
<dbReference type="InterPro" id="IPR016047">
    <property type="entry name" value="M23ase_b-sheet_dom"/>
</dbReference>
<name>A0A2W4IV05_9PSEU</name>
<reference evidence="3" key="1">
    <citation type="submission" date="2018-05" db="EMBL/GenBank/DDBJ databases">
        <authorList>
            <person name="Lanie J.A."/>
            <person name="Ng W.-L."/>
            <person name="Kazmierczak K.M."/>
            <person name="Andrzejewski T.M."/>
            <person name="Davidsen T.M."/>
            <person name="Wayne K.J."/>
            <person name="Tettelin H."/>
            <person name="Glass J.I."/>
            <person name="Rusch D."/>
            <person name="Podicherti R."/>
            <person name="Tsui H.-C.T."/>
            <person name="Winkler M.E."/>
        </authorList>
    </citation>
    <scope>NUCLEOTIDE SEQUENCE</scope>
    <source>
        <strain evidence="3">ZC4RG45</strain>
    </source>
</reference>
<gene>
    <name evidence="3" type="ORF">DIU77_17975</name>
</gene>
<dbReference type="GO" id="GO:0004222">
    <property type="term" value="F:metalloendopeptidase activity"/>
    <property type="evidence" value="ECO:0007669"/>
    <property type="project" value="TreeGrafter"/>
</dbReference>
<dbReference type="STRING" id="1111738.GCA_000427905_03477"/>
<evidence type="ECO:0000256" key="1">
    <source>
        <dbReference type="ARBA" id="ARBA00022729"/>
    </source>
</evidence>
<dbReference type="PANTHER" id="PTHR21666:SF289">
    <property type="entry name" value="L-ALA--D-GLU ENDOPEPTIDASE"/>
    <property type="match status" value="1"/>
</dbReference>